<dbReference type="Proteomes" id="UP000625079">
    <property type="component" value="Unassembled WGS sequence"/>
</dbReference>
<dbReference type="AlphaFoldDB" id="A0AA87W7W4"/>
<dbReference type="EMBL" id="BMHC01000015">
    <property type="protein sequence ID" value="GGI29684.1"/>
    <property type="molecule type" value="Genomic_DNA"/>
</dbReference>
<dbReference type="PANTHER" id="PTHR42928">
    <property type="entry name" value="TRICARBOXYLATE-BINDING PROTEIN"/>
    <property type="match status" value="1"/>
</dbReference>
<evidence type="ECO:0000313" key="3">
    <source>
        <dbReference type="Proteomes" id="UP000625079"/>
    </source>
</evidence>
<reference evidence="2" key="1">
    <citation type="journal article" date="2014" name="Int. J. Syst. Evol. Microbiol.">
        <title>Complete genome sequence of Corynebacterium casei LMG S-19264T (=DSM 44701T), isolated from a smear-ripened cheese.</title>
        <authorList>
            <consortium name="US DOE Joint Genome Institute (JGI-PGF)"/>
            <person name="Walter F."/>
            <person name="Albersmeier A."/>
            <person name="Kalinowski J."/>
            <person name="Ruckert C."/>
        </authorList>
    </citation>
    <scope>NUCLEOTIDE SEQUENCE</scope>
    <source>
        <strain evidence="2">CGMCC 1.15034</strain>
    </source>
</reference>
<organism evidence="2 3">
    <name type="scientific">Bradyrhizobium guangdongense</name>
    <dbReference type="NCBI Taxonomy" id="1325090"/>
    <lineage>
        <taxon>Bacteria</taxon>
        <taxon>Pseudomonadati</taxon>
        <taxon>Pseudomonadota</taxon>
        <taxon>Alphaproteobacteria</taxon>
        <taxon>Hyphomicrobiales</taxon>
        <taxon>Nitrobacteraceae</taxon>
        <taxon>Bradyrhizobium</taxon>
    </lineage>
</organism>
<dbReference type="Gene3D" id="3.40.190.150">
    <property type="entry name" value="Bordetella uptake gene, domain 1"/>
    <property type="match status" value="1"/>
</dbReference>
<comment type="caution">
    <text evidence="2">The sequence shown here is derived from an EMBL/GenBank/DDBJ whole genome shotgun (WGS) entry which is preliminary data.</text>
</comment>
<proteinExistence type="inferred from homology"/>
<accession>A0AA87W7W4</accession>
<protein>
    <recommendedName>
        <fullName evidence="4">Tripartite tricarboxylate transporter substrate binding protein</fullName>
    </recommendedName>
</protein>
<dbReference type="PANTHER" id="PTHR42928:SF5">
    <property type="entry name" value="BLR1237 PROTEIN"/>
    <property type="match status" value="1"/>
</dbReference>
<sequence>MGDNAMALFARLLPARQTILTLPIVAMSVLTLSAALPARAEDPTAYPTHKIRMLLPYAAGGGGDVIGRLLADRMGKTLGQSIYIENHTGAAGTLGTQMVATSANDGYTITVGGMTTHVLAPAIYPKLPYDSIKDFTTIGRIGTSSIMLVATKDFAANDIKGLIALARKGEPIQYGSWGIGSTGQFCAEILMQQSGIKMEHVPFNGIAKLAGDLLGGHISLATLDMATATPLVKDGSIKALAACGERSPSLPGVATYQEQGVPFERSLSWAMYAPAGLAPPIAAKLSAALKEALGDAEVKEKLLGLGITPQFVPGDEQRDINARDIAAWKQVARDAGIEVK</sequence>
<dbReference type="InterPro" id="IPR042100">
    <property type="entry name" value="Bug_dom1"/>
</dbReference>
<comment type="similarity">
    <text evidence="1">Belongs to the UPF0065 (bug) family.</text>
</comment>
<reference evidence="2" key="2">
    <citation type="submission" date="2022-12" db="EMBL/GenBank/DDBJ databases">
        <authorList>
            <person name="Sun Q."/>
            <person name="Zhou Y."/>
        </authorList>
    </citation>
    <scope>NUCLEOTIDE SEQUENCE</scope>
    <source>
        <strain evidence="2">CGMCC 1.15034</strain>
    </source>
</reference>
<dbReference type="PIRSF" id="PIRSF017082">
    <property type="entry name" value="YflP"/>
    <property type="match status" value="1"/>
</dbReference>
<evidence type="ECO:0000256" key="1">
    <source>
        <dbReference type="ARBA" id="ARBA00006987"/>
    </source>
</evidence>
<evidence type="ECO:0000313" key="2">
    <source>
        <dbReference type="EMBL" id="GGI29684.1"/>
    </source>
</evidence>
<dbReference type="SUPFAM" id="SSF53850">
    <property type="entry name" value="Periplasmic binding protein-like II"/>
    <property type="match status" value="1"/>
</dbReference>
<dbReference type="InterPro" id="IPR005064">
    <property type="entry name" value="BUG"/>
</dbReference>
<name>A0AA87W7W4_9BRAD</name>
<evidence type="ECO:0008006" key="4">
    <source>
        <dbReference type="Google" id="ProtNLM"/>
    </source>
</evidence>
<dbReference type="CDD" id="cd07012">
    <property type="entry name" value="PBP2_Bug_TTT"/>
    <property type="match status" value="1"/>
</dbReference>
<gene>
    <name evidence="2" type="ORF">GCM10010987_55700</name>
</gene>
<dbReference type="Gene3D" id="3.40.190.10">
    <property type="entry name" value="Periplasmic binding protein-like II"/>
    <property type="match status" value="1"/>
</dbReference>
<dbReference type="Pfam" id="PF03401">
    <property type="entry name" value="TctC"/>
    <property type="match status" value="1"/>
</dbReference>